<reference evidence="2 3" key="1">
    <citation type="submission" date="2024-01" db="EMBL/GenBank/DDBJ databases">
        <title>Genomic insights into the taxonomy and metabolism of the cyanobacterium Pannus brasiliensis CCIBt3594.</title>
        <authorList>
            <person name="Machado M."/>
            <person name="Botero N.B."/>
            <person name="Andreote A.P.D."/>
            <person name="Feitosa A.M.T."/>
            <person name="Popin R."/>
            <person name="Sivonen K."/>
            <person name="Fiore M.F."/>
        </authorList>
    </citation>
    <scope>NUCLEOTIDE SEQUENCE [LARGE SCALE GENOMIC DNA]</scope>
    <source>
        <strain evidence="2 3">CCIBt3594</strain>
    </source>
</reference>
<dbReference type="AlphaFoldDB" id="A0AAW9QXW6"/>
<evidence type="ECO:0000313" key="2">
    <source>
        <dbReference type="EMBL" id="MEG3439051.1"/>
    </source>
</evidence>
<comment type="caution">
    <text evidence="2">The sequence shown here is derived from an EMBL/GenBank/DDBJ whole genome shotgun (WGS) entry which is preliminary data.</text>
</comment>
<dbReference type="InterPro" id="IPR052345">
    <property type="entry name" value="Rad_response_metalloprotease"/>
</dbReference>
<dbReference type="PANTHER" id="PTHR43236:SF2">
    <property type="entry name" value="BLL0069 PROTEIN"/>
    <property type="match status" value="1"/>
</dbReference>
<gene>
    <name evidence="2" type="ORF">V0288_18140</name>
</gene>
<organism evidence="2 3">
    <name type="scientific">Pannus brasiliensis CCIBt3594</name>
    <dbReference type="NCBI Taxonomy" id="1427578"/>
    <lineage>
        <taxon>Bacteria</taxon>
        <taxon>Bacillati</taxon>
        <taxon>Cyanobacteriota</taxon>
        <taxon>Cyanophyceae</taxon>
        <taxon>Oscillatoriophycideae</taxon>
        <taxon>Chroococcales</taxon>
        <taxon>Microcystaceae</taxon>
        <taxon>Pannus</taxon>
    </lineage>
</organism>
<dbReference type="Gene3D" id="1.10.10.2910">
    <property type="match status" value="1"/>
</dbReference>
<protein>
    <submittedName>
        <fullName evidence="2">ImmA/IrrE family metallo-endopeptidase</fullName>
    </submittedName>
</protein>
<dbReference type="Proteomes" id="UP001328733">
    <property type="component" value="Unassembled WGS sequence"/>
</dbReference>
<feature type="domain" description="IrrE N-terminal-like" evidence="1">
    <location>
        <begin position="81"/>
        <end position="188"/>
    </location>
</feature>
<dbReference type="Pfam" id="PF06114">
    <property type="entry name" value="Peptidase_M78"/>
    <property type="match status" value="1"/>
</dbReference>
<proteinExistence type="predicted"/>
<keyword evidence="3" id="KW-1185">Reference proteome</keyword>
<dbReference type="PANTHER" id="PTHR43236">
    <property type="entry name" value="ANTITOXIN HIGA1"/>
    <property type="match status" value="1"/>
</dbReference>
<dbReference type="EMBL" id="JBAFSM010000039">
    <property type="protein sequence ID" value="MEG3439051.1"/>
    <property type="molecule type" value="Genomic_DNA"/>
</dbReference>
<evidence type="ECO:0000259" key="1">
    <source>
        <dbReference type="Pfam" id="PF06114"/>
    </source>
</evidence>
<evidence type="ECO:0000313" key="3">
    <source>
        <dbReference type="Proteomes" id="UP001328733"/>
    </source>
</evidence>
<accession>A0AAW9QXW6</accession>
<name>A0AAW9QXW6_9CHRO</name>
<sequence length="213" mass="25346">MSANIYQPYRYWKKEEIEAKALEILQKMDADPKYRLRWPLDPTRVAEFLGLDTDIIDLDESEGIAAMIWPIQGKILINERNDRLSKGFQESSIAHEIGHWVLHVNRRNIQEYDRNRDLSAPIALHRHYRDKEEKGIEWQAQYFASCLLMPRFILEKKRRGRDLTNWLHLRAMAEDLGVTKSNLIHRLKDLEWIVIPENSRRIYLGKALQDRQS</sequence>
<dbReference type="InterPro" id="IPR010359">
    <property type="entry name" value="IrrE_HExxH"/>
</dbReference>
<dbReference type="RefSeq" id="WP_332866534.1">
    <property type="nucleotide sequence ID" value="NZ_JBAFSM010000039.1"/>
</dbReference>